<evidence type="ECO:0000256" key="2">
    <source>
        <dbReference type="ARBA" id="ARBA00023015"/>
    </source>
</evidence>
<dbReference type="STRING" id="265072.Mfla_1362"/>
<dbReference type="RefSeq" id="WP_011479584.1">
    <property type="nucleotide sequence ID" value="NC_007947.1"/>
</dbReference>
<dbReference type="HOGENOM" id="CLU_069356_12_3_4"/>
<dbReference type="AlphaFoldDB" id="Q1H1K7"/>
<name>Q1H1K7_METFK</name>
<keyword evidence="8" id="KW-1185">Reference proteome</keyword>
<dbReference type="Pfam" id="PF00440">
    <property type="entry name" value="TetR_N"/>
    <property type="match status" value="1"/>
</dbReference>
<dbReference type="Gene3D" id="1.10.357.10">
    <property type="entry name" value="Tetracycline Repressor, domain 2"/>
    <property type="match status" value="1"/>
</dbReference>
<keyword evidence="4" id="KW-0804">Transcription</keyword>
<organism evidence="7 8">
    <name type="scientific">Methylobacillus flagellatus (strain ATCC 51484 / DSM 6875 / VKM B-1610 / KT)</name>
    <dbReference type="NCBI Taxonomy" id="265072"/>
    <lineage>
        <taxon>Bacteria</taxon>
        <taxon>Pseudomonadati</taxon>
        <taxon>Pseudomonadota</taxon>
        <taxon>Betaproteobacteria</taxon>
        <taxon>Nitrosomonadales</taxon>
        <taxon>Methylophilaceae</taxon>
        <taxon>Methylobacillus</taxon>
    </lineage>
</organism>
<proteinExistence type="predicted"/>
<evidence type="ECO:0000256" key="5">
    <source>
        <dbReference type="PROSITE-ProRule" id="PRU00335"/>
    </source>
</evidence>
<dbReference type="PROSITE" id="PS01081">
    <property type="entry name" value="HTH_TETR_1"/>
    <property type="match status" value="1"/>
</dbReference>
<dbReference type="InterPro" id="IPR036271">
    <property type="entry name" value="Tet_transcr_reg_TetR-rel_C_sf"/>
</dbReference>
<keyword evidence="1" id="KW-0678">Repressor</keyword>
<dbReference type="InterPro" id="IPR009057">
    <property type="entry name" value="Homeodomain-like_sf"/>
</dbReference>
<dbReference type="eggNOG" id="COG1309">
    <property type="taxonomic scope" value="Bacteria"/>
</dbReference>
<accession>Q1H1K7</accession>
<evidence type="ECO:0000256" key="3">
    <source>
        <dbReference type="ARBA" id="ARBA00023125"/>
    </source>
</evidence>
<dbReference type="SUPFAM" id="SSF48498">
    <property type="entry name" value="Tetracyclin repressor-like, C-terminal domain"/>
    <property type="match status" value="1"/>
</dbReference>
<gene>
    <name evidence="7" type="ordered locus">Mfla_1362</name>
</gene>
<evidence type="ECO:0000313" key="7">
    <source>
        <dbReference type="EMBL" id="ABE49630.1"/>
    </source>
</evidence>
<dbReference type="PRINTS" id="PR00455">
    <property type="entry name" value="HTHTETR"/>
</dbReference>
<feature type="domain" description="HTH tetR-type" evidence="6">
    <location>
        <begin position="10"/>
        <end position="70"/>
    </location>
</feature>
<protein>
    <submittedName>
        <fullName evidence="7">Transcriptional regulator, TetR family</fullName>
    </submittedName>
</protein>
<keyword evidence="3 5" id="KW-0238">DNA-binding</keyword>
<dbReference type="PROSITE" id="PS50977">
    <property type="entry name" value="HTH_TETR_2"/>
    <property type="match status" value="1"/>
</dbReference>
<dbReference type="Proteomes" id="UP000002440">
    <property type="component" value="Chromosome"/>
</dbReference>
<reference evidence="7 8" key="1">
    <citation type="submission" date="2006-03" db="EMBL/GenBank/DDBJ databases">
        <title>Complete sequence of Methylobacillus flagellatus KT.</title>
        <authorList>
            <consortium name="US DOE Joint Genome Institute"/>
            <person name="Copeland A."/>
            <person name="Lucas S."/>
            <person name="Lapidus A."/>
            <person name="Barry K."/>
            <person name="Detter J.C."/>
            <person name="Glavina del Rio T."/>
            <person name="Hammon N."/>
            <person name="Israni S."/>
            <person name="Dalin E."/>
            <person name="Tice H."/>
            <person name="Pitluck S."/>
            <person name="Brettin T."/>
            <person name="Bruce D."/>
            <person name="Han C."/>
            <person name="Tapia R."/>
            <person name="Saunders E."/>
            <person name="Gilna P."/>
            <person name="Schmutz J."/>
            <person name="Larimer F."/>
            <person name="Land M."/>
            <person name="Kyrpides N."/>
            <person name="Anderson I."/>
            <person name="Richardson P."/>
        </authorList>
    </citation>
    <scope>NUCLEOTIDE SEQUENCE [LARGE SCALE GENOMIC DNA]</scope>
    <source>
        <strain evidence="8">KT / ATCC 51484 / DSM 6875</strain>
    </source>
</reference>
<dbReference type="EMBL" id="CP000284">
    <property type="protein sequence ID" value="ABE49630.1"/>
    <property type="molecule type" value="Genomic_DNA"/>
</dbReference>
<dbReference type="InterPro" id="IPR001647">
    <property type="entry name" value="HTH_TetR"/>
</dbReference>
<dbReference type="Pfam" id="PF08361">
    <property type="entry name" value="TetR_C_2"/>
    <property type="match status" value="1"/>
</dbReference>
<dbReference type="GO" id="GO:0003700">
    <property type="term" value="F:DNA-binding transcription factor activity"/>
    <property type="evidence" value="ECO:0007669"/>
    <property type="project" value="TreeGrafter"/>
</dbReference>
<dbReference type="InterPro" id="IPR050109">
    <property type="entry name" value="HTH-type_TetR-like_transc_reg"/>
</dbReference>
<evidence type="ECO:0000313" key="8">
    <source>
        <dbReference type="Proteomes" id="UP000002440"/>
    </source>
</evidence>
<dbReference type="InterPro" id="IPR013572">
    <property type="entry name" value="Tscrpt_reg_MAATS_C"/>
</dbReference>
<dbReference type="KEGG" id="mfa:Mfla_1362"/>
<evidence type="ECO:0000259" key="6">
    <source>
        <dbReference type="PROSITE" id="PS50977"/>
    </source>
</evidence>
<dbReference type="OrthoDB" id="5816932at2"/>
<dbReference type="SUPFAM" id="SSF46689">
    <property type="entry name" value="Homeodomain-like"/>
    <property type="match status" value="1"/>
</dbReference>
<dbReference type="PANTHER" id="PTHR30055">
    <property type="entry name" value="HTH-TYPE TRANSCRIPTIONAL REGULATOR RUTR"/>
    <property type="match status" value="1"/>
</dbReference>
<keyword evidence="2" id="KW-0805">Transcription regulation</keyword>
<evidence type="ECO:0000256" key="4">
    <source>
        <dbReference type="ARBA" id="ARBA00023163"/>
    </source>
</evidence>
<dbReference type="PANTHER" id="PTHR30055:SF240">
    <property type="entry name" value="HTH-TYPE TRANSCRIPTIONAL REGULATOR ACRR"/>
    <property type="match status" value="1"/>
</dbReference>
<dbReference type="InterPro" id="IPR023772">
    <property type="entry name" value="DNA-bd_HTH_TetR-type_CS"/>
</dbReference>
<feature type="DNA-binding region" description="H-T-H motif" evidence="5">
    <location>
        <begin position="33"/>
        <end position="52"/>
    </location>
</feature>
<evidence type="ECO:0000256" key="1">
    <source>
        <dbReference type="ARBA" id="ARBA00022491"/>
    </source>
</evidence>
<sequence length="211" mass="23655">MARKTKEDSLRTRSSILDAAERVIIQRGISYATMADIAQAAGVSRGAVYGHFENKMEVAIAMCERALALAVAPERKPGTSALETLYEQGMYFLKLCSEPGPVQRVLQILYMQCDTNEHNLPLLEIRDRWEMECREDAETLIREAVASEELPGDIDVGLANLYLFSLFDGIYSTLFLANRIKQDRWQVAEALYRAGFAAFRTAPELRKKAAG</sequence>
<dbReference type="GO" id="GO:0000976">
    <property type="term" value="F:transcription cis-regulatory region binding"/>
    <property type="evidence" value="ECO:0007669"/>
    <property type="project" value="TreeGrafter"/>
</dbReference>